<gene>
    <name evidence="1" type="ORF">SAMN06296036_104251</name>
</gene>
<protein>
    <submittedName>
        <fullName evidence="1">Uncharacterized protein</fullName>
    </submittedName>
</protein>
<organism evidence="1 2">
    <name type="scientific">Pseudobacteriovorax antillogorgiicola</name>
    <dbReference type="NCBI Taxonomy" id="1513793"/>
    <lineage>
        <taxon>Bacteria</taxon>
        <taxon>Pseudomonadati</taxon>
        <taxon>Bdellovibrionota</taxon>
        <taxon>Oligoflexia</taxon>
        <taxon>Oligoflexales</taxon>
        <taxon>Pseudobacteriovoracaceae</taxon>
        <taxon>Pseudobacteriovorax</taxon>
    </lineage>
</organism>
<proteinExistence type="predicted"/>
<evidence type="ECO:0000313" key="1">
    <source>
        <dbReference type="EMBL" id="SMF07883.1"/>
    </source>
</evidence>
<keyword evidence="2" id="KW-1185">Reference proteome</keyword>
<dbReference type="AlphaFoldDB" id="A0A1Y6BF10"/>
<reference evidence="2" key="1">
    <citation type="submission" date="2017-04" db="EMBL/GenBank/DDBJ databases">
        <authorList>
            <person name="Varghese N."/>
            <person name="Submissions S."/>
        </authorList>
    </citation>
    <scope>NUCLEOTIDE SEQUENCE [LARGE SCALE GENOMIC DNA]</scope>
    <source>
        <strain evidence="2">RKEM611</strain>
    </source>
</reference>
<dbReference type="Proteomes" id="UP000192907">
    <property type="component" value="Unassembled WGS sequence"/>
</dbReference>
<sequence length="161" mass="18416">MKHKAGVIALLGFGLIAIAFYLSQKIVQQKSPAEQQLHRENEEAVSTAPVSVEVEEVRSIEPTEDLENESARIQETWASIPTMDTEELKEELQSHEEEIERDDVIKRLNLDGEVASKEREYYGRKFKRMSDLRVAITNRDLEGIKADLAAHKLKLQNQNED</sequence>
<dbReference type="RefSeq" id="WP_132316566.1">
    <property type="nucleotide sequence ID" value="NZ_FWZT01000004.1"/>
</dbReference>
<evidence type="ECO:0000313" key="2">
    <source>
        <dbReference type="Proteomes" id="UP000192907"/>
    </source>
</evidence>
<accession>A0A1Y6BF10</accession>
<name>A0A1Y6BF10_9BACT</name>
<dbReference type="EMBL" id="FWZT01000004">
    <property type="protein sequence ID" value="SMF07883.1"/>
    <property type="molecule type" value="Genomic_DNA"/>
</dbReference>
<dbReference type="STRING" id="1513793.SAMN06296036_104251"/>